<dbReference type="STRING" id="137246.A0A401SM52"/>
<evidence type="ECO:0000259" key="5">
    <source>
        <dbReference type="Pfam" id="PF07894"/>
    </source>
</evidence>
<dbReference type="Gene3D" id="3.30.870.10">
    <property type="entry name" value="Endonuclease Chain A"/>
    <property type="match status" value="1"/>
</dbReference>
<gene>
    <name evidence="6" type="ORF">chiPu_0009935</name>
</gene>
<dbReference type="Proteomes" id="UP000287033">
    <property type="component" value="Unassembled WGS sequence"/>
</dbReference>
<comment type="caution">
    <text evidence="6">The sequence shown here is derived from an EMBL/GenBank/DDBJ whole genome shotgun (WGS) entry which is preliminary data.</text>
</comment>
<feature type="compositionally biased region" description="Polar residues" evidence="4">
    <location>
        <begin position="535"/>
        <end position="551"/>
    </location>
</feature>
<feature type="region of interest" description="Disordered" evidence="4">
    <location>
        <begin position="445"/>
        <end position="484"/>
    </location>
</feature>
<reference evidence="6 7" key="1">
    <citation type="journal article" date="2018" name="Nat. Ecol. Evol.">
        <title>Shark genomes provide insights into elasmobranch evolution and the origin of vertebrates.</title>
        <authorList>
            <person name="Hara Y"/>
            <person name="Yamaguchi K"/>
            <person name="Onimaru K"/>
            <person name="Kadota M"/>
            <person name="Koyanagi M"/>
            <person name="Keeley SD"/>
            <person name="Tatsumi K"/>
            <person name="Tanaka K"/>
            <person name="Motone F"/>
            <person name="Kageyama Y"/>
            <person name="Nozu R"/>
            <person name="Adachi N"/>
            <person name="Nishimura O"/>
            <person name="Nakagawa R"/>
            <person name="Tanegashima C"/>
            <person name="Kiyatake I"/>
            <person name="Matsumoto R"/>
            <person name="Murakumo K"/>
            <person name="Nishida K"/>
            <person name="Terakita A"/>
            <person name="Kuratani S"/>
            <person name="Sato K"/>
            <person name="Hyodo S Kuraku.S."/>
        </authorList>
    </citation>
    <scope>NUCLEOTIDE SEQUENCE [LARGE SCALE GENOMIC DNA]</scope>
</reference>
<dbReference type="GO" id="GO:0005737">
    <property type="term" value="C:cytoplasm"/>
    <property type="evidence" value="ECO:0007669"/>
    <property type="project" value="UniProtKB-SubCell"/>
</dbReference>
<evidence type="ECO:0000313" key="6">
    <source>
        <dbReference type="EMBL" id="GCC31477.1"/>
    </source>
</evidence>
<keyword evidence="7" id="KW-1185">Reference proteome</keyword>
<protein>
    <recommendedName>
        <fullName evidence="5">Scaffolding anchor of CK1 domain-containing protein</fullName>
    </recommendedName>
</protein>
<dbReference type="PANTHER" id="PTHR16181:SF29">
    <property type="entry name" value="PROTEIN FAM83A-RELATED"/>
    <property type="match status" value="1"/>
</dbReference>
<feature type="compositionally biased region" description="Polar residues" evidence="4">
    <location>
        <begin position="408"/>
        <end position="419"/>
    </location>
</feature>
<evidence type="ECO:0000256" key="4">
    <source>
        <dbReference type="SAM" id="MobiDB-lite"/>
    </source>
</evidence>
<dbReference type="InterPro" id="IPR050944">
    <property type="entry name" value="FAM83"/>
</dbReference>
<feature type="compositionally biased region" description="Polar residues" evidence="4">
    <location>
        <begin position="452"/>
        <end position="472"/>
    </location>
</feature>
<dbReference type="Pfam" id="PF07894">
    <property type="entry name" value="SACK1"/>
    <property type="match status" value="1"/>
</dbReference>
<feature type="compositionally biased region" description="Basic and acidic residues" evidence="4">
    <location>
        <begin position="559"/>
        <end position="569"/>
    </location>
</feature>
<feature type="domain" description="Scaffolding anchor of CK1" evidence="5">
    <location>
        <begin position="17"/>
        <end position="293"/>
    </location>
</feature>
<dbReference type="FunFam" id="3.30.870.10:FF:000004">
    <property type="entry name" value="protein FAM83H isoform X2"/>
    <property type="match status" value="1"/>
</dbReference>
<dbReference type="OrthoDB" id="6103632at2759"/>
<feature type="region of interest" description="Disordered" evidence="4">
    <location>
        <begin position="405"/>
        <end position="432"/>
    </location>
</feature>
<comment type="subcellular location">
    <subcellularLocation>
        <location evidence="1">Cytoplasm</location>
    </subcellularLocation>
</comment>
<keyword evidence="3" id="KW-0963">Cytoplasm</keyword>
<feature type="compositionally biased region" description="Basic and acidic residues" evidence="4">
    <location>
        <begin position="473"/>
        <end position="484"/>
    </location>
</feature>
<evidence type="ECO:0000256" key="1">
    <source>
        <dbReference type="ARBA" id="ARBA00004496"/>
    </source>
</evidence>
<dbReference type="AlphaFoldDB" id="A0A401SM52"/>
<accession>A0A401SM52</accession>
<feature type="compositionally biased region" description="Polar residues" evidence="4">
    <location>
        <begin position="613"/>
        <end position="632"/>
    </location>
</feature>
<dbReference type="SUPFAM" id="SSF56024">
    <property type="entry name" value="Phospholipase D/nuclease"/>
    <property type="match status" value="1"/>
</dbReference>
<proteinExistence type="inferred from homology"/>
<dbReference type="GO" id="GO:0019901">
    <property type="term" value="F:protein kinase binding"/>
    <property type="evidence" value="ECO:0007669"/>
    <property type="project" value="TreeGrafter"/>
</dbReference>
<comment type="similarity">
    <text evidence="2">Belongs to the FAM83 family.</text>
</comment>
<dbReference type="OMA" id="DMFLYLP"/>
<name>A0A401SM52_CHIPU</name>
<dbReference type="PANTHER" id="PTHR16181">
    <property type="entry name" value="PROTEIN FAM83A-RELATED"/>
    <property type="match status" value="1"/>
</dbReference>
<organism evidence="6 7">
    <name type="scientific">Chiloscyllium punctatum</name>
    <name type="common">Brownbanded bambooshark</name>
    <name type="synonym">Hemiscyllium punctatum</name>
    <dbReference type="NCBI Taxonomy" id="137246"/>
    <lineage>
        <taxon>Eukaryota</taxon>
        <taxon>Metazoa</taxon>
        <taxon>Chordata</taxon>
        <taxon>Craniata</taxon>
        <taxon>Vertebrata</taxon>
        <taxon>Chondrichthyes</taxon>
        <taxon>Elasmobranchii</taxon>
        <taxon>Galeomorphii</taxon>
        <taxon>Galeoidea</taxon>
        <taxon>Orectolobiformes</taxon>
        <taxon>Hemiscylliidae</taxon>
        <taxon>Chiloscyllium</taxon>
    </lineage>
</organism>
<feature type="region of interest" description="Disordered" evidence="4">
    <location>
        <begin position="78"/>
        <end position="98"/>
    </location>
</feature>
<dbReference type="EMBL" id="BEZZ01000364">
    <property type="protein sequence ID" value="GCC31477.1"/>
    <property type="molecule type" value="Genomic_DNA"/>
</dbReference>
<feature type="compositionally biased region" description="Polar residues" evidence="4">
    <location>
        <begin position="356"/>
        <end position="366"/>
    </location>
</feature>
<feature type="region of interest" description="Disordered" evidence="4">
    <location>
        <begin position="341"/>
        <end position="385"/>
    </location>
</feature>
<evidence type="ECO:0000256" key="3">
    <source>
        <dbReference type="ARBA" id="ARBA00022490"/>
    </source>
</evidence>
<evidence type="ECO:0000256" key="2">
    <source>
        <dbReference type="ARBA" id="ARBA00006937"/>
    </source>
</evidence>
<feature type="region of interest" description="Disordered" evidence="4">
    <location>
        <begin position="609"/>
        <end position="638"/>
    </location>
</feature>
<dbReference type="InterPro" id="IPR012461">
    <property type="entry name" value="SACK1"/>
</dbReference>
<dbReference type="GO" id="GO:0007165">
    <property type="term" value="P:signal transduction"/>
    <property type="evidence" value="ECO:0007669"/>
    <property type="project" value="TreeGrafter"/>
</dbReference>
<evidence type="ECO:0000313" key="7">
    <source>
        <dbReference type="Proteomes" id="UP000287033"/>
    </source>
</evidence>
<sequence length="886" mass="99027">MALSQLQCLDEGNVNVRTNESKPDFYYSEPQRLALETLLAHGTQAFNELVTGENLREFLSELDIEQILNSVRDFLPEEPDEEEAGGQGEGSKPGSQEKSLSLHYWPETSDIARPRLELGWPDSGAYRGVTRATVYTQPPLDGSMHIKEMIRRMINQAQKVIAVVMDLFTDIDIFKDLLDASFKRRVPVYIIHDEVNLKYFLKMCECSGMHMGMLKNLRVYSVGGTEFHTRSAKTIVGRQMQKFLLIDGDRAVCGSYSFTWTASRLDRNVVTVISGQAVETFDYEFRELLHFSKAVNMRELNLAPEIAEPEPVQQAPALTAEQTAAIARKLINPKYALVRVSDQNTGSDGSEKKNDSNGMKQSNEPNKGQKAAMAADPKDEESITHPALLNMPKVDMFLYLPSYPEIPQNENQQPNGVTNTKERNHVPSQSDTVDMVCSIKPDPSNPALVQQKEATSETPGMSHTQDLTVKENQCQKDGNDMDTENKQRKDLLIINKMIKVSKHKQKKSRTVGKLALKQTESTAIASTQDKDEALHNSTKSVENLDTDSSVPTYGKHGIKQVDHDSEREDHKEEEALTLAMDEIKVVTENNKAESEPEIPLKEADLCPEVDCPSNPSTNYTPDWNTDTSSLHEPSSDSDDFYDCEFDDNEVKGSESQLNKVNDEFTIGEVTNFVSRATFARPSNNYKELSHSTNDLREGKTVENKGVNAFFQERANLRRKALNKLKVTLAINYHDKFQRERYIAPTKSAAALLRSNVDTRTFQPLHIVSSSPDLSKSRRLMLQSSGLQNSKVPCNNYQKAAPRRSVTALFEQKGLGRPDSTVGLSVTESRLYNNCTSGISMDSNLSSMSTTAPFGLSKLTTQKNLNAKLPVNKVAQMSESTPKALTK</sequence>
<feature type="region of interest" description="Disordered" evidence="4">
    <location>
        <begin position="523"/>
        <end position="569"/>
    </location>
</feature>